<evidence type="ECO:0000313" key="1">
    <source>
        <dbReference type="EMBL" id="KAF7380901.1"/>
    </source>
</evidence>
<evidence type="ECO:0000313" key="2">
    <source>
        <dbReference type="Proteomes" id="UP000614350"/>
    </source>
</evidence>
<reference evidence="1" key="1">
    <citation type="journal article" date="2020" name="G3 (Bethesda)">
        <title>High-Quality Assemblies for Three Invasive Social Wasps from the &lt;i&gt;Vespula&lt;/i&gt; Genus.</title>
        <authorList>
            <person name="Harrop T.W.R."/>
            <person name="Guhlin J."/>
            <person name="McLaughlin G.M."/>
            <person name="Permina E."/>
            <person name="Stockwell P."/>
            <person name="Gilligan J."/>
            <person name="Le Lec M.F."/>
            <person name="Gruber M.A.M."/>
            <person name="Quinn O."/>
            <person name="Lovegrove M."/>
            <person name="Duncan E.J."/>
            <person name="Remnant E.J."/>
            <person name="Van Eeckhoven J."/>
            <person name="Graham B."/>
            <person name="Knapp R.A."/>
            <person name="Langford K.W."/>
            <person name="Kronenberg Z."/>
            <person name="Press M.O."/>
            <person name="Eacker S.M."/>
            <person name="Wilson-Rankin E.E."/>
            <person name="Purcell J."/>
            <person name="Lester P.J."/>
            <person name="Dearden P.K."/>
        </authorList>
    </citation>
    <scope>NUCLEOTIDE SEQUENCE</scope>
    <source>
        <strain evidence="1">Marl-1</strain>
    </source>
</reference>
<dbReference type="Proteomes" id="UP000614350">
    <property type="component" value="Unassembled WGS sequence"/>
</dbReference>
<keyword evidence="2" id="KW-1185">Reference proteome</keyword>
<name>A0A834J2J0_VESVU</name>
<gene>
    <name evidence="1" type="ORF">HZH66_014277</name>
</gene>
<comment type="caution">
    <text evidence="1">The sequence shown here is derived from an EMBL/GenBank/DDBJ whole genome shotgun (WGS) entry which is preliminary data.</text>
</comment>
<dbReference type="EMBL" id="JACSEA010000021">
    <property type="protein sequence ID" value="KAF7380901.1"/>
    <property type="molecule type" value="Genomic_DNA"/>
</dbReference>
<accession>A0A834J2J0</accession>
<sequence length="105" mass="11785">MCTRPVSCEQAVLSNGRAAIVCHKSQWSNEQYHQHHCKSPVLFGYHRSIVQEDSEGLSRIVEVEEFLFAVQQYTHSHGCSCSVIFSEETNASSQPPSKITQFGVN</sequence>
<protein>
    <submittedName>
        <fullName evidence="1">Uncharacterized protein</fullName>
    </submittedName>
</protein>
<proteinExistence type="predicted"/>
<organism evidence="1 2">
    <name type="scientific">Vespula vulgaris</name>
    <name type="common">Yellow jacket</name>
    <name type="synonym">Wasp</name>
    <dbReference type="NCBI Taxonomy" id="7454"/>
    <lineage>
        <taxon>Eukaryota</taxon>
        <taxon>Metazoa</taxon>
        <taxon>Ecdysozoa</taxon>
        <taxon>Arthropoda</taxon>
        <taxon>Hexapoda</taxon>
        <taxon>Insecta</taxon>
        <taxon>Pterygota</taxon>
        <taxon>Neoptera</taxon>
        <taxon>Endopterygota</taxon>
        <taxon>Hymenoptera</taxon>
        <taxon>Apocrita</taxon>
        <taxon>Aculeata</taxon>
        <taxon>Vespoidea</taxon>
        <taxon>Vespidae</taxon>
        <taxon>Vespinae</taxon>
        <taxon>Vespula</taxon>
    </lineage>
</organism>
<dbReference type="AlphaFoldDB" id="A0A834J2J0"/>